<evidence type="ECO:0000313" key="9">
    <source>
        <dbReference type="EMBL" id="BAR99197.1"/>
    </source>
</evidence>
<dbReference type="RefSeq" id="WP_055038354.1">
    <property type="nucleotide sequence ID" value="NZ_AP014854.2"/>
</dbReference>
<evidence type="ECO:0000256" key="6">
    <source>
        <dbReference type="ARBA" id="ARBA00023136"/>
    </source>
</evidence>
<feature type="transmembrane region" description="Helical" evidence="8">
    <location>
        <begin position="198"/>
        <end position="217"/>
    </location>
</feature>
<feature type="transmembrane region" description="Helical" evidence="8">
    <location>
        <begin position="99"/>
        <end position="118"/>
    </location>
</feature>
<name>A0A0H5BAB2_BLAVI</name>
<reference evidence="10" key="2">
    <citation type="submission" date="2015-11" db="EMBL/GenBank/DDBJ databases">
        <authorList>
            <person name="Zhang Y."/>
            <person name="Guo Z."/>
        </authorList>
    </citation>
    <scope>NUCLEOTIDE SEQUENCE</scope>
    <source>
        <strain evidence="10">1</strain>
    </source>
</reference>
<dbReference type="InterPro" id="IPR048279">
    <property type="entry name" value="MdtK-like"/>
</dbReference>
<proteinExistence type="predicted"/>
<evidence type="ECO:0000256" key="3">
    <source>
        <dbReference type="ARBA" id="ARBA00022475"/>
    </source>
</evidence>
<keyword evidence="5 8" id="KW-1133">Transmembrane helix</keyword>
<feature type="transmembrane region" description="Helical" evidence="8">
    <location>
        <begin position="18"/>
        <end position="43"/>
    </location>
</feature>
<organism evidence="10 11">
    <name type="scientific">Blastochloris viridis</name>
    <name type="common">Rhodopseudomonas viridis</name>
    <dbReference type="NCBI Taxonomy" id="1079"/>
    <lineage>
        <taxon>Bacteria</taxon>
        <taxon>Pseudomonadati</taxon>
        <taxon>Pseudomonadota</taxon>
        <taxon>Alphaproteobacteria</taxon>
        <taxon>Hyphomicrobiales</taxon>
        <taxon>Blastochloridaceae</taxon>
        <taxon>Blastochloris</taxon>
    </lineage>
</organism>
<dbReference type="GO" id="GO:0015297">
    <property type="term" value="F:antiporter activity"/>
    <property type="evidence" value="ECO:0007669"/>
    <property type="project" value="InterPro"/>
</dbReference>
<dbReference type="GO" id="GO:0005886">
    <property type="term" value="C:plasma membrane"/>
    <property type="evidence" value="ECO:0007669"/>
    <property type="project" value="UniProtKB-SubCell"/>
</dbReference>
<reference evidence="11" key="3">
    <citation type="journal article" date="2016" name="Genome Announc.">
        <title>Revised genome sequence of the purple photosynthetic bacterium Blastochloris viridis.</title>
        <authorList>
            <person name="Liu L.N."/>
            <person name="Faulkner M."/>
            <person name="Liu X."/>
            <person name="Huang F."/>
            <person name="Darby A.C."/>
            <person name="Hall N."/>
        </authorList>
    </citation>
    <scope>NUCLEOTIDE SEQUENCE [LARGE SCALE GENOMIC DNA]</scope>
    <source>
        <strain evidence="11">ATCC 19567 / DSM 133 / F</strain>
    </source>
</reference>
<feature type="region of interest" description="Disordered" evidence="7">
    <location>
        <begin position="444"/>
        <end position="472"/>
    </location>
</feature>
<sequence>MTDTAAPAFTHGSTFKHVVVMTSTGSVGLMAIFAVDFLNLFYISLLGEVELAAAIGYAGTVLFFATAVSIGVTIAGTALVSRALGSRDRDAARRLGGSFLVYSLAITVAATAIAQPLLGDVLSLLGATGRTHAVAERFLWMVMPSTPLLALGMAGSGILRAVGDPHRAMWVTLGGGLVTAVFDPVFIFAFGLGVDGAAIVSILSRLVLAGLALHGAIRVHDLLGRPSLAELRADSRALSVIAVPAVLTNVATPVGNVFVTASLADFGDAAVAAWAVIGRIIPLAFAPVFALTGAIGPILGQNVGARLFERVRRALADSLMLVTVYVLVIWVVLALLRWPVAHMFGLSEPAAALAAFYALWLTGLFVFNGALFVANAAFNNLGFPVLSMVFNWGRATLGTVPFVWAGAAWGAEGVLAGQALGGVVFGVVGVIVAFKVVARLGRGDGESGAPPLASPPLTPFTSGEDAAVTPSP</sequence>
<accession>A0A0H5BAB2</accession>
<feature type="transmembrane region" description="Helical" evidence="8">
    <location>
        <begin position="237"/>
        <end position="259"/>
    </location>
</feature>
<evidence type="ECO:0000313" key="10">
    <source>
        <dbReference type="EMBL" id="CUU43490.1"/>
    </source>
</evidence>
<feature type="transmembrane region" description="Helical" evidence="8">
    <location>
        <begin position="350"/>
        <end position="373"/>
    </location>
</feature>
<dbReference type="STRING" id="1079.BVIR_3068"/>
<feature type="transmembrane region" description="Helical" evidence="8">
    <location>
        <begin position="415"/>
        <end position="437"/>
    </location>
</feature>
<evidence type="ECO:0000256" key="5">
    <source>
        <dbReference type="ARBA" id="ARBA00022989"/>
    </source>
</evidence>
<dbReference type="PANTHER" id="PTHR43549:SF3">
    <property type="entry name" value="MULTIDRUG RESISTANCE PROTEIN YPNP-RELATED"/>
    <property type="match status" value="1"/>
</dbReference>
<dbReference type="Proteomes" id="UP000065734">
    <property type="component" value="Chromosome I"/>
</dbReference>
<reference evidence="9" key="1">
    <citation type="journal article" date="2015" name="Genome Announc.">
        <title>Complete Genome Sequence of the Bacteriochlorophyll b-Producing Photosynthetic Bacterium Blastochloris viridis.</title>
        <authorList>
            <person name="Tsukatani Y."/>
            <person name="Hirose Y."/>
            <person name="Harada J."/>
            <person name="Misawa N."/>
            <person name="Mori K."/>
            <person name="Inoue K."/>
            <person name="Tamiaki H."/>
        </authorList>
    </citation>
    <scope>NUCLEOTIDE SEQUENCE [LARGE SCALE GENOMIC DNA]</scope>
    <source>
        <strain evidence="9">DSM 133</strain>
    </source>
</reference>
<evidence type="ECO:0000256" key="4">
    <source>
        <dbReference type="ARBA" id="ARBA00022692"/>
    </source>
</evidence>
<dbReference type="AlphaFoldDB" id="A0A0H5BAB2"/>
<dbReference type="EMBL" id="LN907867">
    <property type="protein sequence ID" value="CUU43490.1"/>
    <property type="molecule type" value="Genomic_DNA"/>
</dbReference>
<dbReference type="InterPro" id="IPR052031">
    <property type="entry name" value="Membrane_Transporter-Flippase"/>
</dbReference>
<feature type="transmembrane region" description="Helical" evidence="8">
    <location>
        <begin position="271"/>
        <end position="299"/>
    </location>
</feature>
<feature type="transmembrane region" description="Helical" evidence="8">
    <location>
        <begin position="138"/>
        <end position="159"/>
    </location>
</feature>
<evidence type="ECO:0000256" key="2">
    <source>
        <dbReference type="ARBA" id="ARBA00022448"/>
    </source>
</evidence>
<dbReference type="KEGG" id="bvr:BVIR_3068"/>
<keyword evidence="3" id="KW-1003">Cell membrane</keyword>
<evidence type="ECO:0000256" key="8">
    <source>
        <dbReference type="SAM" id="Phobius"/>
    </source>
</evidence>
<feature type="transmembrane region" description="Helical" evidence="8">
    <location>
        <begin position="55"/>
        <end position="79"/>
    </location>
</feature>
<dbReference type="PANTHER" id="PTHR43549">
    <property type="entry name" value="MULTIDRUG RESISTANCE PROTEIN YPNP-RELATED"/>
    <property type="match status" value="1"/>
</dbReference>
<dbReference type="Pfam" id="PF01554">
    <property type="entry name" value="MatE"/>
    <property type="match status" value="2"/>
</dbReference>
<keyword evidence="2" id="KW-0813">Transport</keyword>
<dbReference type="OrthoDB" id="9806302at2"/>
<evidence type="ECO:0000256" key="1">
    <source>
        <dbReference type="ARBA" id="ARBA00004429"/>
    </source>
</evidence>
<evidence type="ECO:0000313" key="11">
    <source>
        <dbReference type="Proteomes" id="UP000065734"/>
    </source>
</evidence>
<dbReference type="PIRSF" id="PIRSF006603">
    <property type="entry name" value="DinF"/>
    <property type="match status" value="1"/>
</dbReference>
<keyword evidence="11" id="KW-1185">Reference proteome</keyword>
<feature type="transmembrane region" description="Helical" evidence="8">
    <location>
        <begin position="385"/>
        <end position="409"/>
    </location>
</feature>
<feature type="transmembrane region" description="Helical" evidence="8">
    <location>
        <begin position="171"/>
        <end position="192"/>
    </location>
</feature>
<protein>
    <submittedName>
        <fullName evidence="9">Multidrug and toxin extrusion family efflux pump YdhE/NorM</fullName>
    </submittedName>
    <submittedName>
        <fullName evidence="10">Multidrug export protein mepA</fullName>
    </submittedName>
</protein>
<gene>
    <name evidence="10" type="primary">mepA_2</name>
    <name evidence="9" type="ORF">BV133_1604</name>
    <name evidence="10" type="ORF">BVIRIDIS_25120</name>
</gene>
<keyword evidence="6 8" id="KW-0472">Membrane</keyword>
<feature type="transmembrane region" description="Helical" evidence="8">
    <location>
        <begin position="319"/>
        <end position="338"/>
    </location>
</feature>
<comment type="subcellular location">
    <subcellularLocation>
        <location evidence="1">Cell inner membrane</location>
        <topology evidence="1">Multi-pass membrane protein</topology>
    </subcellularLocation>
</comment>
<dbReference type="PATRIC" id="fig|1079.6.peg.3228"/>
<dbReference type="EMBL" id="AP014854">
    <property type="protein sequence ID" value="BAR99197.1"/>
    <property type="molecule type" value="Genomic_DNA"/>
</dbReference>
<keyword evidence="4 8" id="KW-0812">Transmembrane</keyword>
<dbReference type="GO" id="GO:0042910">
    <property type="term" value="F:xenobiotic transmembrane transporter activity"/>
    <property type="evidence" value="ECO:0007669"/>
    <property type="project" value="InterPro"/>
</dbReference>
<dbReference type="InterPro" id="IPR002528">
    <property type="entry name" value="MATE_fam"/>
</dbReference>
<evidence type="ECO:0000256" key="7">
    <source>
        <dbReference type="SAM" id="MobiDB-lite"/>
    </source>
</evidence>